<accession>A0A9P6KND9</accession>
<feature type="compositionally biased region" description="Low complexity" evidence="1">
    <location>
        <begin position="244"/>
        <end position="257"/>
    </location>
</feature>
<feature type="compositionally biased region" description="Low complexity" evidence="1">
    <location>
        <begin position="30"/>
        <end position="42"/>
    </location>
</feature>
<proteinExistence type="predicted"/>
<keyword evidence="2" id="KW-0732">Signal</keyword>
<evidence type="ECO:0000313" key="4">
    <source>
        <dbReference type="Proteomes" id="UP000756921"/>
    </source>
</evidence>
<feature type="compositionally biased region" description="Pro residues" evidence="1">
    <location>
        <begin position="105"/>
        <end position="118"/>
    </location>
</feature>
<dbReference type="Proteomes" id="UP000756921">
    <property type="component" value="Unassembled WGS sequence"/>
</dbReference>
<dbReference type="AlphaFoldDB" id="A0A9P6KND9"/>
<sequence>MAPMQAAVRLLLLAVPFTLCLGLKGGVGASRSRSPTPLSSPTTPFPPHQLTRNLHHAAPITQAFPSYVPAKMASFASGCFNGGCSDGGCLERRLGRRCLAHLPPRRPPPSPPPPPPPSTRRRLEEGNGDYAKPHMVSTGNRRVRPRSIRRSEQPPRGVYASHALAPQLGIPQTCSAYLMRSSMGAGEIMRTSNQLLSILLSPSFSSAAAAQEKPGAESLQILIGAEPGLMAAVMRQHRKKIRQTGAAPTATTRTTGTSREERHAYMESGENTDWLENINPKTLTLDYEMLARDCSNFALSFRLERSDRLEDLPVMEVMHAGRHFLPHLGLRYNNNLWVPGCSSHVVQVESRESFRSRKYVPKMVTFMVLTKTHFAKSS</sequence>
<gene>
    <name evidence="3" type="ORF">PMIN01_07851</name>
</gene>
<dbReference type="EMBL" id="WJXW01000008">
    <property type="protein sequence ID" value="KAF9733508.1"/>
    <property type="molecule type" value="Genomic_DNA"/>
</dbReference>
<comment type="caution">
    <text evidence="3">The sequence shown here is derived from an EMBL/GenBank/DDBJ whole genome shotgun (WGS) entry which is preliminary data.</text>
</comment>
<evidence type="ECO:0000313" key="3">
    <source>
        <dbReference type="EMBL" id="KAF9733508.1"/>
    </source>
</evidence>
<feature type="region of interest" description="Disordered" evidence="1">
    <location>
        <begin position="29"/>
        <end position="48"/>
    </location>
</feature>
<protein>
    <submittedName>
        <fullName evidence="3">Uncharacterized protein</fullName>
    </submittedName>
</protein>
<feature type="region of interest" description="Disordered" evidence="1">
    <location>
        <begin position="240"/>
        <end position="261"/>
    </location>
</feature>
<name>A0A9P6KND9_9PLEO</name>
<keyword evidence="4" id="KW-1185">Reference proteome</keyword>
<feature type="chain" id="PRO_5040423318" evidence="2">
    <location>
        <begin position="23"/>
        <end position="378"/>
    </location>
</feature>
<reference evidence="3" key="1">
    <citation type="journal article" date="2020" name="Mol. Plant Microbe Interact.">
        <title>Genome Sequence of the Biocontrol Agent Coniothyrium minitans strain Conio (IMI 134523).</title>
        <authorList>
            <person name="Patel D."/>
            <person name="Shittu T.A."/>
            <person name="Baroncelli R."/>
            <person name="Muthumeenakshi S."/>
            <person name="Osborne T.H."/>
            <person name="Janganan T.K."/>
            <person name="Sreenivasaprasad S."/>
        </authorList>
    </citation>
    <scope>NUCLEOTIDE SEQUENCE</scope>
    <source>
        <strain evidence="3">Conio</strain>
    </source>
</reference>
<organism evidence="3 4">
    <name type="scientific">Paraphaeosphaeria minitans</name>
    <dbReference type="NCBI Taxonomy" id="565426"/>
    <lineage>
        <taxon>Eukaryota</taxon>
        <taxon>Fungi</taxon>
        <taxon>Dikarya</taxon>
        <taxon>Ascomycota</taxon>
        <taxon>Pezizomycotina</taxon>
        <taxon>Dothideomycetes</taxon>
        <taxon>Pleosporomycetidae</taxon>
        <taxon>Pleosporales</taxon>
        <taxon>Massarineae</taxon>
        <taxon>Didymosphaeriaceae</taxon>
        <taxon>Paraphaeosphaeria</taxon>
    </lineage>
</organism>
<evidence type="ECO:0000256" key="1">
    <source>
        <dbReference type="SAM" id="MobiDB-lite"/>
    </source>
</evidence>
<feature type="region of interest" description="Disordered" evidence="1">
    <location>
        <begin position="100"/>
        <end position="160"/>
    </location>
</feature>
<evidence type="ECO:0000256" key="2">
    <source>
        <dbReference type="SAM" id="SignalP"/>
    </source>
</evidence>
<feature type="signal peptide" evidence="2">
    <location>
        <begin position="1"/>
        <end position="22"/>
    </location>
</feature>